<evidence type="ECO:0000256" key="1">
    <source>
        <dbReference type="ARBA" id="ARBA00010688"/>
    </source>
</evidence>
<sequence>MLEGDRRPAPGASRGPRRVLVAGGTNFDIIVRADRLPEEHEKLRGGECAASPGGSAANTALGLARQGCAVRLVSAVGDDALGRVCLDDLRAGGVDTSLTRVDPATRTGMAIVLSAGAGKRMMTFAGADRDAAIGAVTEDDIRAVDHVHVVGEPTPPLVRLVQLAHRSGRPVSVEWNGRDMSALAGEATLHLMNADEARRLPGAPGNDAAAAARHYADALPGEVIVTLGPEGALWASPGRRTLHVPTTPVAPVDRTGGGDAFNAGVLAGWLSGESPETCLRRGLDAALHVITKIGAHP</sequence>
<name>A0A8B1P6R1_9ACTN</name>
<dbReference type="EMBL" id="CP072931">
    <property type="protein sequence ID" value="QTZ93751.1"/>
    <property type="molecule type" value="Genomic_DNA"/>
</dbReference>
<dbReference type="OrthoDB" id="9808601at2"/>
<feature type="domain" description="Carbohydrate kinase PfkB" evidence="4">
    <location>
        <begin position="18"/>
        <end position="295"/>
    </location>
</feature>
<keyword evidence="2" id="KW-0808">Transferase</keyword>
<dbReference type="PRINTS" id="PR00990">
    <property type="entry name" value="RIBOKINASE"/>
</dbReference>
<dbReference type="InterPro" id="IPR011611">
    <property type="entry name" value="PfkB_dom"/>
</dbReference>
<reference evidence="5" key="1">
    <citation type="journal article" date="2012" name="J. Bacteriol.">
        <title>Genome Sequence of Streptomyces auratus Strain AGR0001, a Phoslactomycin-Producing Actinomycete.</title>
        <authorList>
            <person name="Han X."/>
            <person name="Li M."/>
            <person name="Ding Z."/>
            <person name="Zhao J."/>
            <person name="Ji K."/>
            <person name="Wen M."/>
            <person name="Lu T."/>
        </authorList>
    </citation>
    <scope>NUCLEOTIDE SEQUENCE</scope>
    <source>
        <strain evidence="5">AGR0001</strain>
    </source>
</reference>
<evidence type="ECO:0000259" key="4">
    <source>
        <dbReference type="Pfam" id="PF00294"/>
    </source>
</evidence>
<dbReference type="GO" id="GO:0016301">
    <property type="term" value="F:kinase activity"/>
    <property type="evidence" value="ECO:0007669"/>
    <property type="project" value="UniProtKB-KW"/>
</dbReference>
<accession>A0A8B1P6R1</accession>
<dbReference type="RefSeq" id="WP_106430375.1">
    <property type="nucleotide sequence ID" value="NZ_CP072931.1"/>
</dbReference>
<dbReference type="GO" id="GO:0006796">
    <property type="term" value="P:phosphate-containing compound metabolic process"/>
    <property type="evidence" value="ECO:0007669"/>
    <property type="project" value="UniProtKB-ARBA"/>
</dbReference>
<dbReference type="SUPFAM" id="SSF53613">
    <property type="entry name" value="Ribokinase-like"/>
    <property type="match status" value="1"/>
</dbReference>
<dbReference type="InterPro" id="IPR029056">
    <property type="entry name" value="Ribokinase-like"/>
</dbReference>
<keyword evidence="3 5" id="KW-0418">Kinase</keyword>
<dbReference type="Pfam" id="PF00294">
    <property type="entry name" value="PfkB"/>
    <property type="match status" value="1"/>
</dbReference>
<comment type="similarity">
    <text evidence="1">Belongs to the carbohydrate kinase PfkB family.</text>
</comment>
<evidence type="ECO:0000256" key="3">
    <source>
        <dbReference type="ARBA" id="ARBA00022777"/>
    </source>
</evidence>
<organism evidence="5 6">
    <name type="scientific">Streptomyces auratus AGR0001</name>
    <dbReference type="NCBI Taxonomy" id="1160718"/>
    <lineage>
        <taxon>Bacteria</taxon>
        <taxon>Bacillati</taxon>
        <taxon>Actinomycetota</taxon>
        <taxon>Actinomycetes</taxon>
        <taxon>Kitasatosporales</taxon>
        <taxon>Streptomycetaceae</taxon>
        <taxon>Streptomyces</taxon>
    </lineage>
</organism>
<reference evidence="5" key="2">
    <citation type="submission" date="2021-04" db="EMBL/GenBank/DDBJ databases">
        <authorList>
            <person name="Wen M.-L."/>
            <person name="Han X.-L."/>
            <person name="Xiong J."/>
        </authorList>
    </citation>
    <scope>NUCLEOTIDE SEQUENCE</scope>
    <source>
        <strain evidence="5">AGR0001</strain>
    </source>
</reference>
<protein>
    <submittedName>
        <fullName evidence="5">Sugar kinase</fullName>
    </submittedName>
</protein>
<keyword evidence="6" id="KW-1185">Reference proteome</keyword>
<dbReference type="KEGG" id="sauh:SU9_021755"/>
<dbReference type="PANTHER" id="PTHR10584">
    <property type="entry name" value="SUGAR KINASE"/>
    <property type="match status" value="1"/>
</dbReference>
<dbReference type="Proteomes" id="UP000009036">
    <property type="component" value="Chromosome"/>
</dbReference>
<dbReference type="PANTHER" id="PTHR10584:SF166">
    <property type="entry name" value="RIBOKINASE"/>
    <property type="match status" value="1"/>
</dbReference>
<proteinExistence type="inferred from homology"/>
<dbReference type="InterPro" id="IPR002139">
    <property type="entry name" value="Ribo/fructo_kinase"/>
</dbReference>
<dbReference type="InterPro" id="IPR002173">
    <property type="entry name" value="Carboh/pur_kinase_PfkB_CS"/>
</dbReference>
<gene>
    <name evidence="5" type="ORF">SU9_021755</name>
</gene>
<dbReference type="AlphaFoldDB" id="A0A8B1P6R1"/>
<dbReference type="PROSITE" id="PS00583">
    <property type="entry name" value="PFKB_KINASES_1"/>
    <property type="match status" value="1"/>
</dbReference>
<evidence type="ECO:0000313" key="6">
    <source>
        <dbReference type="Proteomes" id="UP000009036"/>
    </source>
</evidence>
<dbReference type="CDD" id="cd01166">
    <property type="entry name" value="KdgK"/>
    <property type="match status" value="1"/>
</dbReference>
<evidence type="ECO:0000313" key="5">
    <source>
        <dbReference type="EMBL" id="QTZ93751.1"/>
    </source>
</evidence>
<dbReference type="Gene3D" id="3.40.1190.20">
    <property type="match status" value="1"/>
</dbReference>
<evidence type="ECO:0000256" key="2">
    <source>
        <dbReference type="ARBA" id="ARBA00022679"/>
    </source>
</evidence>